<reference evidence="13 14" key="1">
    <citation type="submission" date="2019-01" db="EMBL/GenBank/DDBJ databases">
        <title>Zoogloea oleivorans genome sequencing and assembly.</title>
        <authorList>
            <person name="Tancsics A."/>
            <person name="Farkas M."/>
            <person name="Kriszt B."/>
            <person name="Maroti G."/>
            <person name="Horvath B."/>
        </authorList>
    </citation>
    <scope>NUCLEOTIDE SEQUENCE [LARGE SCALE GENOMIC DNA]</scope>
    <source>
        <strain evidence="13 14">Buc</strain>
    </source>
</reference>
<dbReference type="PRINTS" id="PR00116">
    <property type="entry name" value="ARGINASE"/>
</dbReference>
<name>A0A6C2D0X7_9RHOO</name>
<dbReference type="RefSeq" id="WP_148578654.1">
    <property type="nucleotide sequence ID" value="NZ_SDKK01000007.1"/>
</dbReference>
<dbReference type="Gene3D" id="3.40.800.10">
    <property type="entry name" value="Ureohydrolase domain"/>
    <property type="match status" value="1"/>
</dbReference>
<keyword evidence="6" id="KW-0479">Metal-binding</keyword>
<evidence type="ECO:0000256" key="4">
    <source>
        <dbReference type="ARBA" id="ARBA00018123"/>
    </source>
</evidence>
<dbReference type="GO" id="GO:0005829">
    <property type="term" value="C:cytosol"/>
    <property type="evidence" value="ECO:0007669"/>
    <property type="project" value="TreeGrafter"/>
</dbReference>
<dbReference type="GO" id="GO:0030145">
    <property type="term" value="F:manganese ion binding"/>
    <property type="evidence" value="ECO:0007669"/>
    <property type="project" value="TreeGrafter"/>
</dbReference>
<dbReference type="GO" id="GO:0006525">
    <property type="term" value="P:arginine metabolic process"/>
    <property type="evidence" value="ECO:0007669"/>
    <property type="project" value="UniProtKB-KW"/>
</dbReference>
<keyword evidence="7 11" id="KW-0378">Hydrolase</keyword>
<evidence type="ECO:0000256" key="9">
    <source>
        <dbReference type="ARBA" id="ARBA00047391"/>
    </source>
</evidence>
<evidence type="ECO:0000256" key="11">
    <source>
        <dbReference type="RuleBase" id="RU003684"/>
    </source>
</evidence>
<sequence>MPQRKIAVIGVANAYGAGDPACQDGPEILRRFEFLDDLAPADGTSQWDETLRPSHESAAGPLPALSDMTRRLATAVRGHLAAGNFPLVIGGDHSCAIGTWSGVHAHLESRGPGARLGLIWIDAHMDSHAVYSGSSQNIHDMPLACLLGHGAPQLSGIADAAPTLRPQDVCLIGVRSFEWREAALLLTLGVRIYYMQEVHERGMSAVLQEARRHVCRETAGYGISIDLDALDPLEEPGVGTPVPDGLLRAELIQALAPLRGDTRLQALEVVEYNPDQDPNFTTAQAVHDLCCSLLEPALA</sequence>
<dbReference type="GO" id="GO:0004053">
    <property type="term" value="F:arginase activity"/>
    <property type="evidence" value="ECO:0007669"/>
    <property type="project" value="UniProtKB-EC"/>
</dbReference>
<dbReference type="SUPFAM" id="SSF52768">
    <property type="entry name" value="Arginase/deacetylase"/>
    <property type="match status" value="1"/>
</dbReference>
<comment type="pathway">
    <text evidence="2">Nitrogen metabolism; urea cycle; L-ornithine and urea from L-arginine: step 1/1.</text>
</comment>
<evidence type="ECO:0000256" key="12">
    <source>
        <dbReference type="SAM" id="MobiDB-lite"/>
    </source>
</evidence>
<dbReference type="InterPro" id="IPR023696">
    <property type="entry name" value="Ureohydrolase_dom_sf"/>
</dbReference>
<dbReference type="InterPro" id="IPR020855">
    <property type="entry name" value="Ureohydrolase_Mn_BS"/>
</dbReference>
<dbReference type="OrthoDB" id="9789727at2"/>
<gene>
    <name evidence="13" type="ORF">ETQ85_08675</name>
</gene>
<evidence type="ECO:0000313" key="14">
    <source>
        <dbReference type="Proteomes" id="UP000389128"/>
    </source>
</evidence>
<comment type="cofactor">
    <cofactor evidence="1">
        <name>Mn(2+)</name>
        <dbReference type="ChEBI" id="CHEBI:29035"/>
    </cofactor>
</comment>
<comment type="catalytic activity">
    <reaction evidence="9">
        <text>L-arginine + H2O = urea + L-ornithine</text>
        <dbReference type="Rhea" id="RHEA:20569"/>
        <dbReference type="ChEBI" id="CHEBI:15377"/>
        <dbReference type="ChEBI" id="CHEBI:16199"/>
        <dbReference type="ChEBI" id="CHEBI:32682"/>
        <dbReference type="ChEBI" id="CHEBI:46911"/>
        <dbReference type="EC" id="3.5.3.1"/>
    </reaction>
</comment>
<evidence type="ECO:0000313" key="13">
    <source>
        <dbReference type="EMBL" id="TYC59631.1"/>
    </source>
</evidence>
<evidence type="ECO:0000256" key="7">
    <source>
        <dbReference type="ARBA" id="ARBA00022801"/>
    </source>
</evidence>
<evidence type="ECO:0000256" key="10">
    <source>
        <dbReference type="PROSITE-ProRule" id="PRU00742"/>
    </source>
</evidence>
<dbReference type="PROSITE" id="PS51409">
    <property type="entry name" value="ARGINASE_2"/>
    <property type="match status" value="1"/>
</dbReference>
<evidence type="ECO:0000256" key="3">
    <source>
        <dbReference type="ARBA" id="ARBA00012168"/>
    </source>
</evidence>
<keyword evidence="8" id="KW-0464">Manganese</keyword>
<comment type="caution">
    <text evidence="13">The sequence shown here is derived from an EMBL/GenBank/DDBJ whole genome shotgun (WGS) entry which is preliminary data.</text>
</comment>
<evidence type="ECO:0000256" key="2">
    <source>
        <dbReference type="ARBA" id="ARBA00005098"/>
    </source>
</evidence>
<dbReference type="PANTHER" id="PTHR43782">
    <property type="entry name" value="ARGINASE"/>
    <property type="match status" value="1"/>
</dbReference>
<dbReference type="InterPro" id="IPR006035">
    <property type="entry name" value="Ureohydrolase"/>
</dbReference>
<dbReference type="CDD" id="cd09989">
    <property type="entry name" value="Arginase"/>
    <property type="match status" value="1"/>
</dbReference>
<protein>
    <recommendedName>
        <fullName evidence="4">Arginase</fullName>
        <ecNumber evidence="3">3.5.3.1</ecNumber>
    </recommendedName>
</protein>
<evidence type="ECO:0000256" key="5">
    <source>
        <dbReference type="ARBA" id="ARBA00022503"/>
    </source>
</evidence>
<evidence type="ECO:0000256" key="1">
    <source>
        <dbReference type="ARBA" id="ARBA00001936"/>
    </source>
</evidence>
<evidence type="ECO:0000256" key="8">
    <source>
        <dbReference type="ARBA" id="ARBA00023211"/>
    </source>
</evidence>
<dbReference type="PROSITE" id="PS01053">
    <property type="entry name" value="ARGINASE_1"/>
    <property type="match status" value="1"/>
</dbReference>
<comment type="similarity">
    <text evidence="10 11">Belongs to the arginase family.</text>
</comment>
<dbReference type="Proteomes" id="UP000389128">
    <property type="component" value="Unassembled WGS sequence"/>
</dbReference>
<dbReference type="GO" id="GO:0000050">
    <property type="term" value="P:urea cycle"/>
    <property type="evidence" value="ECO:0007669"/>
    <property type="project" value="UniProtKB-UniPathway"/>
</dbReference>
<dbReference type="EC" id="3.5.3.1" evidence="3"/>
<accession>A0A6C2D0X7</accession>
<evidence type="ECO:0000256" key="6">
    <source>
        <dbReference type="ARBA" id="ARBA00022723"/>
    </source>
</evidence>
<dbReference type="EMBL" id="SDKK01000007">
    <property type="protein sequence ID" value="TYC59631.1"/>
    <property type="molecule type" value="Genomic_DNA"/>
</dbReference>
<feature type="region of interest" description="Disordered" evidence="12">
    <location>
        <begin position="43"/>
        <end position="62"/>
    </location>
</feature>
<dbReference type="UniPathway" id="UPA00158">
    <property type="reaction ID" value="UER00270"/>
</dbReference>
<dbReference type="AlphaFoldDB" id="A0A6C2D0X7"/>
<keyword evidence="14" id="KW-1185">Reference proteome</keyword>
<organism evidence="13 14">
    <name type="scientific">Zoogloea oleivorans</name>
    <dbReference type="NCBI Taxonomy" id="1552750"/>
    <lineage>
        <taxon>Bacteria</taxon>
        <taxon>Pseudomonadati</taxon>
        <taxon>Pseudomonadota</taxon>
        <taxon>Betaproteobacteria</taxon>
        <taxon>Rhodocyclales</taxon>
        <taxon>Zoogloeaceae</taxon>
        <taxon>Zoogloea</taxon>
    </lineage>
</organism>
<dbReference type="InterPro" id="IPR014033">
    <property type="entry name" value="Arginase"/>
</dbReference>
<dbReference type="PANTHER" id="PTHR43782:SF3">
    <property type="entry name" value="ARGINASE"/>
    <property type="match status" value="1"/>
</dbReference>
<keyword evidence="5" id="KW-0056">Arginine metabolism</keyword>
<dbReference type="Pfam" id="PF00491">
    <property type="entry name" value="Arginase"/>
    <property type="match status" value="1"/>
</dbReference>
<proteinExistence type="inferred from homology"/>